<evidence type="ECO:0000313" key="4">
    <source>
        <dbReference type="EMBL" id="KAB7756736.1"/>
    </source>
</evidence>
<keyword evidence="2" id="KW-0812">Transmembrane</keyword>
<proteinExistence type="predicted"/>
<dbReference type="RefSeq" id="WP_003886440.1">
    <property type="nucleotide sequence ID" value="NZ_ANBO01000023.1"/>
</dbReference>
<feature type="domain" description="DUF8017" evidence="3">
    <location>
        <begin position="93"/>
        <end position="272"/>
    </location>
</feature>
<feature type="transmembrane region" description="Helical" evidence="2">
    <location>
        <begin position="20"/>
        <end position="40"/>
    </location>
</feature>
<evidence type="ECO:0000259" key="3">
    <source>
        <dbReference type="Pfam" id="PF26056"/>
    </source>
</evidence>
<organism evidence="4 5">
    <name type="scientific">Mycolicibacterium phlei DSM 43239 = CCUG 21000</name>
    <dbReference type="NCBI Taxonomy" id="1226750"/>
    <lineage>
        <taxon>Bacteria</taxon>
        <taxon>Bacillati</taxon>
        <taxon>Actinomycetota</taxon>
        <taxon>Actinomycetes</taxon>
        <taxon>Mycobacteriales</taxon>
        <taxon>Mycobacteriaceae</taxon>
        <taxon>Mycolicibacterium</taxon>
    </lineage>
</organism>
<dbReference type="EMBL" id="ANBP01000012">
    <property type="protein sequence ID" value="KAB7756736.1"/>
    <property type="molecule type" value="Genomic_DNA"/>
</dbReference>
<dbReference type="Pfam" id="PF26056">
    <property type="entry name" value="DUF8017"/>
    <property type="match status" value="1"/>
</dbReference>
<accession>A0A5N5V4M6</accession>
<feature type="compositionally biased region" description="Low complexity" evidence="1">
    <location>
        <begin position="47"/>
        <end position="69"/>
    </location>
</feature>
<protein>
    <recommendedName>
        <fullName evidence="3">DUF8017 domain-containing protein</fullName>
    </recommendedName>
</protein>
<name>A0A5N5V4M6_MYCPH</name>
<sequence length="274" mass="28556">MTYPTPPGPPIYEYPRRRYGLWIALAVAVVIIVVLAVLLVTQRGGDQSPAAQQTTASAPATTVAPLPTGAAPPAPPQSASMTCEGYTASVDESSQPGWHAAINRLGLAYAAPPDWTVAVCGTRTGWVQPCPEGQCVIRELGAVSTVANPTCPKQNLGIAGVTRSANPDIRAALDEEMQTVSPIYTRDGNAPNVEFAPIREFQIGPHPAVQVVATVRDIQTTECAGPGAYHSIVVTTVPGVEGSVVFVISLREGATVTPNANVINEMVATLKSPA</sequence>
<dbReference type="InterPro" id="IPR058330">
    <property type="entry name" value="DUF8017"/>
</dbReference>
<dbReference type="AlphaFoldDB" id="A0A5N5V4M6"/>
<keyword evidence="2" id="KW-1133">Transmembrane helix</keyword>
<evidence type="ECO:0000256" key="2">
    <source>
        <dbReference type="SAM" id="Phobius"/>
    </source>
</evidence>
<comment type="caution">
    <text evidence="4">The sequence shown here is derived from an EMBL/GenBank/DDBJ whole genome shotgun (WGS) entry which is preliminary data.</text>
</comment>
<reference evidence="4 5" key="1">
    <citation type="submission" date="2012-10" db="EMBL/GenBank/DDBJ databases">
        <title>The draft sequence of the Mycobacterium pheli genome.</title>
        <authorList>
            <person name="Pettersson B.M.F."/>
            <person name="Das S."/>
            <person name="Dasgupta S."/>
            <person name="Bhattacharya A."/>
            <person name="Kirsebom L.A."/>
        </authorList>
    </citation>
    <scope>NUCLEOTIDE SEQUENCE [LARGE SCALE GENOMIC DNA]</scope>
    <source>
        <strain evidence="4 5">CCUG 21000</strain>
    </source>
</reference>
<dbReference type="GeneID" id="74301909"/>
<evidence type="ECO:0000256" key="1">
    <source>
        <dbReference type="SAM" id="MobiDB-lite"/>
    </source>
</evidence>
<keyword evidence="5" id="KW-1185">Reference proteome</keyword>
<dbReference type="Proteomes" id="UP000325690">
    <property type="component" value="Unassembled WGS sequence"/>
</dbReference>
<keyword evidence="2" id="KW-0472">Membrane</keyword>
<evidence type="ECO:0000313" key="5">
    <source>
        <dbReference type="Proteomes" id="UP000325690"/>
    </source>
</evidence>
<feature type="region of interest" description="Disordered" evidence="1">
    <location>
        <begin position="47"/>
        <end position="93"/>
    </location>
</feature>
<gene>
    <name evidence="4" type="ORF">MPHL21000_11100</name>
</gene>